<keyword evidence="2" id="KW-1185">Reference proteome</keyword>
<gene>
    <name evidence="1" type="ORF">H010_07281</name>
</gene>
<dbReference type="Proteomes" id="UP001152876">
    <property type="component" value="Unassembled WGS sequence"/>
</dbReference>
<proteinExistence type="predicted"/>
<dbReference type="InterPro" id="IPR036866">
    <property type="entry name" value="RibonucZ/Hydroxyglut_hydro"/>
</dbReference>
<name>A0A9X4SEG7_9BURK</name>
<evidence type="ECO:0000313" key="1">
    <source>
        <dbReference type="EMBL" id="MDG5975046.1"/>
    </source>
</evidence>
<accession>A0A9X4SEG7</accession>
<protein>
    <recommendedName>
        <fullName evidence="3">Metallo-beta-lactamase domain-containing protein</fullName>
    </recommendedName>
</protein>
<sequence>MAHRFVALRADGKPSYLYESNRKTKARQVLWGDYLNIRQELGDGWLEVDWAPRSPTARRTLYIPEQDVVTQRPLEIIFVDVGQGDGAVVVSPERGAHERIMVIDAGEAGNMNAFLKARFQTYAGFNFHAAVLTHPDQDHYQGFLQLFQNLKVGFKTVYHNGLVERPVPGTWDKIGQPVVDSATGRSYIHDLAVDRPAIEAAFGGVTDDTRYLFPRVMKAALDNPKIGDIRMLSTTHAQQEQGLAWMPGFGPSDQRGYTIQVLGPVVEPDAQQAPRLRRFNSYGETKNGHSVLLRLQHGRFSVLFGGDLNLPAEKFLLTHYAGLDTWPREGSAAYRQMIDIARTALSAEVMKSCHHGSSQVTDAFLQAVHPAAFVISSGDAEGHVHPRPDLLGRLGAAGRGVAPVILSTELQRSTRAQENRQTVDALLARVDALNAGITPAQLERIKQDIRQLGSSNVEVYGAIYLKTDGERLMTAFRIESGSDTKKWFYFLYTFNAAGELELS</sequence>
<dbReference type="PANTHER" id="PTHR30619">
    <property type="entry name" value="DNA INTERNALIZATION/COMPETENCE PROTEIN COMEC/REC2"/>
    <property type="match status" value="1"/>
</dbReference>
<dbReference type="Gene3D" id="3.60.15.10">
    <property type="entry name" value="Ribonuclease Z/Hydroxyacylglutathione hydrolase-like"/>
    <property type="match status" value="1"/>
</dbReference>
<comment type="caution">
    <text evidence="1">The sequence shown here is derived from an EMBL/GenBank/DDBJ whole genome shotgun (WGS) entry which is preliminary data.</text>
</comment>
<organism evidence="1 2">
    <name type="scientific">Hydrogenophaga taeniospiralis CCUG 15921</name>
    <dbReference type="NCBI Taxonomy" id="1281780"/>
    <lineage>
        <taxon>Bacteria</taxon>
        <taxon>Pseudomonadati</taxon>
        <taxon>Pseudomonadota</taxon>
        <taxon>Betaproteobacteria</taxon>
        <taxon>Burkholderiales</taxon>
        <taxon>Comamonadaceae</taxon>
        <taxon>Hydrogenophaga</taxon>
    </lineage>
</organism>
<dbReference type="PANTHER" id="PTHR30619:SF1">
    <property type="entry name" value="RECOMBINATION PROTEIN 2"/>
    <property type="match status" value="1"/>
</dbReference>
<dbReference type="InterPro" id="IPR052159">
    <property type="entry name" value="Competence_DNA_uptake"/>
</dbReference>
<dbReference type="EMBL" id="AOGK01000005">
    <property type="protein sequence ID" value="MDG5975046.1"/>
    <property type="molecule type" value="Genomic_DNA"/>
</dbReference>
<dbReference type="AlphaFoldDB" id="A0A9X4SEG7"/>
<dbReference type="RefSeq" id="WP_068166989.1">
    <property type="nucleotide sequence ID" value="NZ_AOGK01000005.1"/>
</dbReference>
<reference evidence="1" key="1">
    <citation type="submission" date="2013-01" db="EMBL/GenBank/DDBJ databases">
        <title>Genome draft of Hydrogenophaga taeniospiralis 2K1.</title>
        <authorList>
            <person name="Gomila M."/>
            <person name="Lalucat J."/>
        </authorList>
    </citation>
    <scope>NUCLEOTIDE SEQUENCE</scope>
    <source>
        <strain evidence="1">CCUG 15921</strain>
    </source>
</reference>
<dbReference type="OrthoDB" id="418728at2"/>
<dbReference type="SUPFAM" id="SSF56281">
    <property type="entry name" value="Metallo-hydrolase/oxidoreductase"/>
    <property type="match status" value="1"/>
</dbReference>
<evidence type="ECO:0000313" key="2">
    <source>
        <dbReference type="Proteomes" id="UP001152876"/>
    </source>
</evidence>
<evidence type="ECO:0008006" key="3">
    <source>
        <dbReference type="Google" id="ProtNLM"/>
    </source>
</evidence>